<dbReference type="EMBL" id="MDDR01000052">
    <property type="protein sequence ID" value="OIN45968.1"/>
    <property type="molecule type" value="Genomic_DNA"/>
</dbReference>
<comment type="caution">
    <text evidence="1">The sequence shown here is derived from an EMBL/GenBank/DDBJ whole genome shotgun (WGS) entry which is preliminary data.</text>
</comment>
<keyword evidence="4" id="KW-1185">Reference proteome</keyword>
<evidence type="ECO:0000313" key="3">
    <source>
        <dbReference type="Proteomes" id="UP000181661"/>
    </source>
</evidence>
<organism evidence="1 3">
    <name type="scientific">Pseudomonas costantinii</name>
    <dbReference type="NCBI Taxonomy" id="168469"/>
    <lineage>
        <taxon>Bacteria</taxon>
        <taxon>Pseudomonadati</taxon>
        <taxon>Pseudomonadota</taxon>
        <taxon>Gammaproteobacteria</taxon>
        <taxon>Pseudomonadales</taxon>
        <taxon>Pseudomonadaceae</taxon>
        <taxon>Pseudomonas</taxon>
    </lineage>
</organism>
<gene>
    <name evidence="1" type="ORF">BFL40_27415</name>
    <name evidence="2" type="ORF">SAMN04515675_6144</name>
</gene>
<accession>A0A1S2UJA7</accession>
<reference evidence="2 4" key="2">
    <citation type="submission" date="2016-10" db="EMBL/GenBank/DDBJ databases">
        <authorList>
            <person name="Varghese N."/>
            <person name="Submissions S."/>
        </authorList>
    </citation>
    <scope>NUCLEOTIDE SEQUENCE [LARGE SCALE GENOMIC DNA]</scope>
    <source>
        <strain evidence="2 4">BS2773</strain>
    </source>
</reference>
<dbReference type="Proteomes" id="UP000181661">
    <property type="component" value="Unassembled WGS sequence"/>
</dbReference>
<protein>
    <recommendedName>
        <fullName evidence="5">RiboL-PSP-HEPN domain-containing protein</fullName>
    </recommendedName>
</protein>
<evidence type="ECO:0008006" key="5">
    <source>
        <dbReference type="Google" id="ProtNLM"/>
    </source>
</evidence>
<reference evidence="1 3" key="1">
    <citation type="submission" date="2016-08" db="EMBL/GenBank/DDBJ databases">
        <title>Draft genome sequence of Pseudomonas costantinii LMG 22119, type strain isolated from cultivated mushroom (Agaricus bisporus) sporophores.</title>
        <authorList>
            <person name="Tambong J.T."/>
        </authorList>
    </citation>
    <scope>NUCLEOTIDE SEQUENCE [LARGE SCALE GENOMIC DNA]</scope>
    <source>
        <strain evidence="1 3">LMG 22119</strain>
    </source>
</reference>
<sequence>MKRELFAKDIEKKTAQFHRTFERDSELLSAVLRGHMIVEEQLHDLIAAGVAQYSRPYSRNDIFTFGTATELCRAIVGSAMEPELWDSIKALNNLRNAVGHRNEPVRLQPLLAKFFKISEPIGFAVYQKNFTPYEPEGEDEETHAIVIRTRSMAIWTILGILADQLARDLDSVLKDRRTPRNV</sequence>
<evidence type="ECO:0000313" key="4">
    <source>
        <dbReference type="Proteomes" id="UP000182179"/>
    </source>
</evidence>
<name>A0A1S2UJA7_9PSED</name>
<evidence type="ECO:0000313" key="1">
    <source>
        <dbReference type="EMBL" id="OIN45968.1"/>
    </source>
</evidence>
<dbReference type="EMBL" id="FNTS01000002">
    <property type="protein sequence ID" value="SEE54271.1"/>
    <property type="molecule type" value="Genomic_DNA"/>
</dbReference>
<dbReference type="AlphaFoldDB" id="A0A1S2UJA7"/>
<dbReference type="Proteomes" id="UP000182179">
    <property type="component" value="Unassembled WGS sequence"/>
</dbReference>
<proteinExistence type="predicted"/>
<dbReference type="OrthoDB" id="8479922at2"/>
<evidence type="ECO:0000313" key="2">
    <source>
        <dbReference type="EMBL" id="SEE54271.1"/>
    </source>
</evidence>
<dbReference type="RefSeq" id="WP_071486873.1">
    <property type="nucleotide sequence ID" value="NZ_FNTS01000002.1"/>
</dbReference>